<evidence type="ECO:0000259" key="8">
    <source>
        <dbReference type="PROSITE" id="PS51775"/>
    </source>
</evidence>
<evidence type="ECO:0000256" key="6">
    <source>
        <dbReference type="SAM" id="MobiDB-lite"/>
    </source>
</evidence>
<dbReference type="PROSITE" id="PS51775">
    <property type="entry name" value="GTD_BINDING"/>
    <property type="match status" value="1"/>
</dbReference>
<keyword evidence="3 7" id="KW-1133">Transmembrane helix</keyword>
<keyword evidence="4 7" id="KW-0472">Membrane</keyword>
<dbReference type="GO" id="GO:0080115">
    <property type="term" value="F:myosin XI tail binding"/>
    <property type="evidence" value="ECO:0007669"/>
    <property type="project" value="UniProtKB-ARBA"/>
</dbReference>
<dbReference type="STRING" id="4615.A0A199V6F5"/>
<dbReference type="PANTHER" id="PTHR31448">
    <property type="entry name" value="MYOSIN-BINDING PROTEIN 2"/>
    <property type="match status" value="1"/>
</dbReference>
<comment type="subcellular location">
    <subcellularLocation>
        <location evidence="1">Membrane</location>
        <topology evidence="1">Single-pass membrane protein</topology>
    </subcellularLocation>
</comment>
<protein>
    <submittedName>
        <fullName evidence="9">Myosin-binding protein 3</fullName>
    </submittedName>
</protein>
<evidence type="ECO:0000256" key="7">
    <source>
        <dbReference type="SAM" id="Phobius"/>
    </source>
</evidence>
<sequence length="790" mass="87485">MARSGSKFEAVLRRNTDRISFVLIYTLLEWLLIALLLVDGLLSSLASRFAAFFGLHPPCVLCSRLSADRRRRPLLLLCDAHAADVSRLGFCSLHGRLAPAADMCHPCSSSRPAASDRPVAALLSYDAAHGRRGNRFTCSCCEADFGDGGEFAPPYFLLQPSWDAAVGAGREDRRLEGLDGDFIFDVEDGKIGSVLALDQEDDNSIELVASQFSNAPDEERRLPLELIDSITEMKRSMGVEEKAVSHSADGISNHEREAEASSPEEEARACAEEEEEEDDDDDNSADAEANCEISIGSEICDEEQPAPARFQEQVREMTSTESLNDAAGDEGQASEPELHEVVEDGGAHETPTHSEVIHGLHKRFFFERRESGAEPLDGSLAGELDGGEPISVGQLRSALKSEREALNALYAELEEERSASAVAASETMAMINRLQEEKAAMKMEALQYQRMMEEQSEYDQEALQLLNELLVKREKEKQELEKELGVYRERVLIYETKELKRTERQKKNGKENGLSSPSSTSSTSSSAEESDDGLLFDYCEGGDMACSLDQSNGTTTDVEVETAKHLVDESLADFEEERLSILEQLKTLEERLFTLENEDSDHVQMTEDMSEGNHHELNGDHRSLVDISDGAVNGFSDVVDDNIGKLHYEGKNAGCRGKRLLPLFDAAAFETEDGVPAEQDAVLGSASPEAVSELAKEQEKLLIAEEIDDLYDRLQALEADREFLKHCIKSLKKGDKGLNLLEEILQHLRDLRSVELRVRKAGDDAVALQTVPRMFNFADDLRSKLVKQRK</sequence>
<reference evidence="9 10" key="1">
    <citation type="journal article" date="2016" name="DNA Res.">
        <title>The draft genome of MD-2 pineapple using hybrid error correction of long reads.</title>
        <authorList>
            <person name="Redwan R.M."/>
            <person name="Saidin A."/>
            <person name="Kumar S.V."/>
        </authorList>
    </citation>
    <scope>NUCLEOTIDE SEQUENCE [LARGE SCALE GENOMIC DNA]</scope>
    <source>
        <strain evidence="10">cv. MD2</strain>
        <tissue evidence="9">Leaf</tissue>
    </source>
</reference>
<dbReference type="PANTHER" id="PTHR31448:SF3">
    <property type="entry name" value="MYOSIN-BINDING PROTEIN 2"/>
    <property type="match status" value="1"/>
</dbReference>
<evidence type="ECO:0000256" key="5">
    <source>
        <dbReference type="SAM" id="Coils"/>
    </source>
</evidence>
<evidence type="ECO:0000313" key="9">
    <source>
        <dbReference type="EMBL" id="OAY72471.1"/>
    </source>
</evidence>
<proteinExistence type="predicted"/>
<feature type="coiled-coil region" evidence="5">
    <location>
        <begin position="571"/>
        <end position="598"/>
    </location>
</feature>
<accession>A0A199V6F5</accession>
<feature type="region of interest" description="Disordered" evidence="6">
    <location>
        <begin position="238"/>
        <end position="287"/>
    </location>
</feature>
<evidence type="ECO:0000313" key="10">
    <source>
        <dbReference type="Proteomes" id="UP000092600"/>
    </source>
</evidence>
<dbReference type="GO" id="GO:0016020">
    <property type="term" value="C:membrane"/>
    <property type="evidence" value="ECO:0007669"/>
    <property type="project" value="UniProtKB-SubCell"/>
</dbReference>
<keyword evidence="5" id="KW-0175">Coiled coil</keyword>
<organism evidence="9 10">
    <name type="scientific">Ananas comosus</name>
    <name type="common">Pineapple</name>
    <name type="synonym">Ananas ananas</name>
    <dbReference type="NCBI Taxonomy" id="4615"/>
    <lineage>
        <taxon>Eukaryota</taxon>
        <taxon>Viridiplantae</taxon>
        <taxon>Streptophyta</taxon>
        <taxon>Embryophyta</taxon>
        <taxon>Tracheophyta</taxon>
        <taxon>Spermatophyta</taxon>
        <taxon>Magnoliopsida</taxon>
        <taxon>Liliopsida</taxon>
        <taxon>Poales</taxon>
        <taxon>Bromeliaceae</taxon>
        <taxon>Bromelioideae</taxon>
        <taxon>Ananas</taxon>
    </lineage>
</organism>
<gene>
    <name evidence="9" type="ORF">ACMD2_26288</name>
</gene>
<evidence type="ECO:0000256" key="3">
    <source>
        <dbReference type="ARBA" id="ARBA00022989"/>
    </source>
</evidence>
<evidence type="ECO:0000256" key="1">
    <source>
        <dbReference type="ARBA" id="ARBA00004167"/>
    </source>
</evidence>
<feature type="region of interest" description="Disordered" evidence="6">
    <location>
        <begin position="503"/>
        <end position="534"/>
    </location>
</feature>
<feature type="compositionally biased region" description="Low complexity" evidence="6">
    <location>
        <begin position="515"/>
        <end position="527"/>
    </location>
</feature>
<evidence type="ECO:0000256" key="2">
    <source>
        <dbReference type="ARBA" id="ARBA00022692"/>
    </source>
</evidence>
<dbReference type="Pfam" id="PF04576">
    <property type="entry name" value="Zein-binding"/>
    <property type="match status" value="1"/>
</dbReference>
<dbReference type="InterPro" id="IPR039306">
    <property type="entry name" value="MYOB"/>
</dbReference>
<feature type="coiled-coil region" evidence="5">
    <location>
        <begin position="396"/>
        <end position="497"/>
    </location>
</feature>
<feature type="transmembrane region" description="Helical" evidence="7">
    <location>
        <begin position="21"/>
        <end position="43"/>
    </location>
</feature>
<dbReference type="EMBL" id="LSRQ01003098">
    <property type="protein sequence ID" value="OAY72471.1"/>
    <property type="molecule type" value="Genomic_DNA"/>
</dbReference>
<comment type="caution">
    <text evidence="9">The sequence shown here is derived from an EMBL/GenBank/DDBJ whole genome shotgun (WGS) entry which is preliminary data.</text>
</comment>
<feature type="non-terminal residue" evidence="9">
    <location>
        <position position="790"/>
    </location>
</feature>
<dbReference type="Proteomes" id="UP000092600">
    <property type="component" value="Unassembled WGS sequence"/>
</dbReference>
<feature type="region of interest" description="Disordered" evidence="6">
    <location>
        <begin position="315"/>
        <end position="336"/>
    </location>
</feature>
<dbReference type="InterPro" id="IPR007656">
    <property type="entry name" value="GTD-bd"/>
</dbReference>
<keyword evidence="2 7" id="KW-0812">Transmembrane</keyword>
<name>A0A199V6F5_ANACO</name>
<feature type="domain" description="GTD-binding" evidence="8">
    <location>
        <begin position="390"/>
        <end position="488"/>
    </location>
</feature>
<evidence type="ECO:0000256" key="4">
    <source>
        <dbReference type="ARBA" id="ARBA00023136"/>
    </source>
</evidence>
<dbReference type="AlphaFoldDB" id="A0A199V6F5"/>
<feature type="compositionally biased region" description="Basic and acidic residues" evidence="6">
    <location>
        <begin position="252"/>
        <end position="271"/>
    </location>
</feature>
<feature type="compositionally biased region" description="Acidic residues" evidence="6">
    <location>
        <begin position="272"/>
        <end position="285"/>
    </location>
</feature>